<feature type="region of interest" description="Disordered" evidence="1">
    <location>
        <begin position="131"/>
        <end position="167"/>
    </location>
</feature>
<gene>
    <name evidence="2" type="ORF">G5714_015370</name>
</gene>
<evidence type="ECO:0000313" key="3">
    <source>
        <dbReference type="Proteomes" id="UP000579812"/>
    </source>
</evidence>
<dbReference type="EMBL" id="JAAMOB010000015">
    <property type="protein sequence ID" value="KAF4104383.1"/>
    <property type="molecule type" value="Genomic_DNA"/>
</dbReference>
<name>A0A7J6CCM3_9TELE</name>
<organism evidence="2 3">
    <name type="scientific">Onychostoma macrolepis</name>
    <dbReference type="NCBI Taxonomy" id="369639"/>
    <lineage>
        <taxon>Eukaryota</taxon>
        <taxon>Metazoa</taxon>
        <taxon>Chordata</taxon>
        <taxon>Craniata</taxon>
        <taxon>Vertebrata</taxon>
        <taxon>Euteleostomi</taxon>
        <taxon>Actinopterygii</taxon>
        <taxon>Neopterygii</taxon>
        <taxon>Teleostei</taxon>
        <taxon>Ostariophysi</taxon>
        <taxon>Cypriniformes</taxon>
        <taxon>Cyprinidae</taxon>
        <taxon>Acrossocheilinae</taxon>
        <taxon>Onychostoma</taxon>
    </lineage>
</organism>
<evidence type="ECO:0000313" key="2">
    <source>
        <dbReference type="EMBL" id="KAF4104383.1"/>
    </source>
</evidence>
<dbReference type="AlphaFoldDB" id="A0A7J6CCM3"/>
<feature type="compositionally biased region" description="Polar residues" evidence="1">
    <location>
        <begin position="136"/>
        <end position="146"/>
    </location>
</feature>
<accession>A0A7J6CCM3</accession>
<comment type="caution">
    <text evidence="2">The sequence shown here is derived from an EMBL/GenBank/DDBJ whole genome shotgun (WGS) entry which is preliminary data.</text>
</comment>
<reference evidence="2 3" key="1">
    <citation type="submission" date="2020-04" db="EMBL/GenBank/DDBJ databases">
        <title>Chromosome-level genome assembly of a cyprinid fish Onychostoma macrolepis by integration of Nanopore Sequencing, Bionano and Hi-C technology.</title>
        <authorList>
            <person name="Wang D."/>
        </authorList>
    </citation>
    <scope>NUCLEOTIDE SEQUENCE [LARGE SCALE GENOMIC DNA]</scope>
    <source>
        <strain evidence="2">SWU-2019</strain>
        <tissue evidence="2">Muscle</tissue>
    </source>
</reference>
<protein>
    <submittedName>
        <fullName evidence="2">Uncharacterized protein</fullName>
    </submittedName>
</protein>
<proteinExistence type="predicted"/>
<keyword evidence="3" id="KW-1185">Reference proteome</keyword>
<sequence>MLRALLTKVLITDEGSSARRLTCLWGRQTLDGMECLSILSYEVSGSTLEMTGVPPGPFGRDPTPTMVSPGKCMAWVARAHSIVCDQESGLISETSRDAISLRMMQVTWSGATVLIIFTLLQFVQSELSEGPLVPDTGTQEGTSNRATEAPTAEHDDDNSLGYTADGSRETERTLAVFLSEEGRAFKSRGRERGNVRSLRGWMLEHVGRRVSQILVSLSLEEILGAKGDSAHAGKRKRNSLFTR</sequence>
<dbReference type="Proteomes" id="UP000579812">
    <property type="component" value="Unassembled WGS sequence"/>
</dbReference>
<evidence type="ECO:0000256" key="1">
    <source>
        <dbReference type="SAM" id="MobiDB-lite"/>
    </source>
</evidence>